<reference evidence="2" key="1">
    <citation type="submission" date="2016-10" db="EMBL/GenBank/DDBJ databases">
        <authorList>
            <person name="Varghese N."/>
            <person name="Submissions S."/>
        </authorList>
    </citation>
    <scope>NUCLEOTIDE SEQUENCE [LARGE SCALE GENOMIC DNA]</scope>
    <source>
        <strain evidence="2">DSM 22002</strain>
    </source>
</reference>
<proteinExistence type="predicted"/>
<dbReference type="RefSeq" id="WP_092505775.1">
    <property type="nucleotide sequence ID" value="NZ_LT629695.1"/>
</dbReference>
<keyword evidence="2" id="KW-1185">Reference proteome</keyword>
<organism evidence="1 2">
    <name type="scientific">Agrococcus jejuensis</name>
    <dbReference type="NCBI Taxonomy" id="399736"/>
    <lineage>
        <taxon>Bacteria</taxon>
        <taxon>Bacillati</taxon>
        <taxon>Actinomycetota</taxon>
        <taxon>Actinomycetes</taxon>
        <taxon>Micrococcales</taxon>
        <taxon>Microbacteriaceae</taxon>
        <taxon>Agrococcus</taxon>
    </lineage>
</organism>
<dbReference type="OrthoDB" id="5112028at2"/>
<dbReference type="Proteomes" id="UP000198822">
    <property type="component" value="Chromosome I"/>
</dbReference>
<sequence length="159" mass="16866">MGVNVAVMVVRGARVADLAPLGYRPTGMPIPGDVATSSRAELSALQHDAHTVLLDAGYAWIDLGERVASGIGHPVATALFGSTSDTWLFQLDVPGAQRRIVWSQGALADETGAPLPEEADGPLDEERLGRLLARVTGFPGDLDWLRASWQPLTFPEPSA</sequence>
<accession>A0A1G8FYW9</accession>
<dbReference type="STRING" id="399736.SAMN04489720_2682"/>
<gene>
    <name evidence="1" type="ORF">SAMN04489720_2682</name>
</gene>
<evidence type="ECO:0000313" key="1">
    <source>
        <dbReference type="EMBL" id="SDH87338.1"/>
    </source>
</evidence>
<name>A0A1G8FYW9_9MICO</name>
<dbReference type="AlphaFoldDB" id="A0A1G8FYW9"/>
<dbReference type="EMBL" id="LT629695">
    <property type="protein sequence ID" value="SDH87338.1"/>
    <property type="molecule type" value="Genomic_DNA"/>
</dbReference>
<protein>
    <submittedName>
        <fullName evidence="1">Uncharacterized protein</fullName>
    </submittedName>
</protein>
<evidence type="ECO:0000313" key="2">
    <source>
        <dbReference type="Proteomes" id="UP000198822"/>
    </source>
</evidence>